<dbReference type="EMBL" id="BAAFRS010000167">
    <property type="protein sequence ID" value="GAB1223954.1"/>
    <property type="molecule type" value="Genomic_DNA"/>
</dbReference>
<comment type="caution">
    <text evidence="2">The sequence shown here is derived from an EMBL/GenBank/DDBJ whole genome shotgun (WGS) entry which is preliminary data.</text>
</comment>
<reference evidence="2 4" key="1">
    <citation type="journal article" date="2019" name="PLoS Negl. Trop. Dis.">
        <title>Whole genome sequencing of Entamoeba nuttalli reveals mammalian host-related molecular signatures and a novel octapeptide-repeat surface protein.</title>
        <authorList>
            <person name="Tanaka M."/>
            <person name="Makiuchi T."/>
            <person name="Komiyama T."/>
            <person name="Shiina T."/>
            <person name="Osaki K."/>
            <person name="Tachibana H."/>
        </authorList>
    </citation>
    <scope>NUCLEOTIDE SEQUENCE [LARGE SCALE GENOMIC DNA]</scope>
    <source>
        <strain evidence="2 4">P19-061405</strain>
    </source>
</reference>
<sequence>MEEETIKGEDLIKERDRLKKELIEKKKKLALIVTMLEDLEIDYNGIEQKEEGKTEE</sequence>
<keyword evidence="1" id="KW-0175">Coiled coil</keyword>
<proteinExistence type="predicted"/>
<accession>A0ABQ0DM65</accession>
<evidence type="ECO:0000313" key="4">
    <source>
        <dbReference type="Proteomes" id="UP001628156"/>
    </source>
</evidence>
<protein>
    <submittedName>
        <fullName evidence="2">Uncharacterized protein</fullName>
    </submittedName>
</protein>
<evidence type="ECO:0000256" key="1">
    <source>
        <dbReference type="SAM" id="Coils"/>
    </source>
</evidence>
<gene>
    <name evidence="2" type="ORF">ENUP19_0167G0009</name>
    <name evidence="3" type="ORF">ENUP19_0340G0048</name>
</gene>
<dbReference type="Proteomes" id="UP001628156">
    <property type="component" value="Unassembled WGS sequence"/>
</dbReference>
<dbReference type="EMBL" id="BAAFRS010000340">
    <property type="protein sequence ID" value="GAB1227462.1"/>
    <property type="molecule type" value="Genomic_DNA"/>
</dbReference>
<feature type="coiled-coil region" evidence="1">
    <location>
        <begin position="1"/>
        <end position="56"/>
    </location>
</feature>
<reference evidence="2" key="2">
    <citation type="submission" date="2024-08" db="EMBL/GenBank/DDBJ databases">
        <title>Draft genome assembly of Entamoeba nuttalli using a combination of long-read and short-read sequencing data.</title>
        <authorList>
            <person name="Tanaka M."/>
            <person name="Tachibana H."/>
        </authorList>
    </citation>
    <scope>NUCLEOTIDE SEQUENCE</scope>
    <source>
        <strain evidence="2">P19-061405</strain>
    </source>
</reference>
<name>A0ABQ0DM65_9EUKA</name>
<organism evidence="2 4">
    <name type="scientific">Entamoeba nuttalli</name>
    <dbReference type="NCBI Taxonomy" id="412467"/>
    <lineage>
        <taxon>Eukaryota</taxon>
        <taxon>Amoebozoa</taxon>
        <taxon>Evosea</taxon>
        <taxon>Archamoebae</taxon>
        <taxon>Mastigamoebida</taxon>
        <taxon>Entamoebidae</taxon>
        <taxon>Entamoeba</taxon>
    </lineage>
</organism>
<keyword evidence="4" id="KW-1185">Reference proteome</keyword>
<evidence type="ECO:0000313" key="3">
    <source>
        <dbReference type="EMBL" id="GAB1227462.1"/>
    </source>
</evidence>
<evidence type="ECO:0000313" key="2">
    <source>
        <dbReference type="EMBL" id="GAB1223954.1"/>
    </source>
</evidence>